<evidence type="ECO:0000313" key="4">
    <source>
        <dbReference type="Proteomes" id="UP000631114"/>
    </source>
</evidence>
<dbReference type="PANTHER" id="PTHR10666">
    <property type="entry name" value="UBIQUITIN"/>
    <property type="match status" value="1"/>
</dbReference>
<dbReference type="OrthoDB" id="419317at2759"/>
<name>A0A835HHW8_9MAGN</name>
<reference evidence="3 4" key="1">
    <citation type="submission" date="2020-10" db="EMBL/GenBank/DDBJ databases">
        <title>The Coptis chinensis genome and diversification of protoberbering-type alkaloids.</title>
        <authorList>
            <person name="Wang B."/>
            <person name="Shu S."/>
            <person name="Song C."/>
            <person name="Liu Y."/>
        </authorList>
    </citation>
    <scope>NUCLEOTIDE SEQUENCE [LARGE SCALE GENOMIC DNA]</scope>
    <source>
        <strain evidence="3">HL-2020</strain>
        <tissue evidence="3">Leaf</tissue>
    </source>
</reference>
<dbReference type="GO" id="GO:0003729">
    <property type="term" value="F:mRNA binding"/>
    <property type="evidence" value="ECO:0007669"/>
    <property type="project" value="UniProtKB-ARBA"/>
</dbReference>
<dbReference type="AlphaFoldDB" id="A0A835HHW8"/>
<dbReference type="InterPro" id="IPR050158">
    <property type="entry name" value="Ubiquitin_ubiquitin-like"/>
</dbReference>
<feature type="domain" description="Ubiquitin-like" evidence="2">
    <location>
        <begin position="58"/>
        <end position="127"/>
    </location>
</feature>
<dbReference type="PRINTS" id="PR00348">
    <property type="entry name" value="UBIQUITIN"/>
</dbReference>
<dbReference type="Gene3D" id="3.10.20.90">
    <property type="entry name" value="Phosphatidylinositol 3-kinase Catalytic Subunit, Chain A, domain 1"/>
    <property type="match status" value="1"/>
</dbReference>
<gene>
    <name evidence="3" type="ORF">IFM89_039215</name>
</gene>
<dbReference type="EMBL" id="JADFTS010000007">
    <property type="protein sequence ID" value="KAF9599565.1"/>
    <property type="molecule type" value="Genomic_DNA"/>
</dbReference>
<proteinExistence type="predicted"/>
<dbReference type="InterPro" id="IPR000626">
    <property type="entry name" value="Ubiquitin-like_dom"/>
</dbReference>
<dbReference type="InterPro" id="IPR019956">
    <property type="entry name" value="Ubiquitin_dom"/>
</dbReference>
<protein>
    <recommendedName>
        <fullName evidence="2">Ubiquitin-like domain-containing protein</fullName>
    </recommendedName>
</protein>
<evidence type="ECO:0000259" key="2">
    <source>
        <dbReference type="PROSITE" id="PS50053"/>
    </source>
</evidence>
<comment type="caution">
    <text evidence="3">The sequence shown here is derived from an EMBL/GenBank/DDBJ whole genome shotgun (WGS) entry which is preliminary data.</text>
</comment>
<organism evidence="3 4">
    <name type="scientific">Coptis chinensis</name>
    <dbReference type="NCBI Taxonomy" id="261450"/>
    <lineage>
        <taxon>Eukaryota</taxon>
        <taxon>Viridiplantae</taxon>
        <taxon>Streptophyta</taxon>
        <taxon>Embryophyta</taxon>
        <taxon>Tracheophyta</taxon>
        <taxon>Spermatophyta</taxon>
        <taxon>Magnoliopsida</taxon>
        <taxon>Ranunculales</taxon>
        <taxon>Ranunculaceae</taxon>
        <taxon>Coptidoideae</taxon>
        <taxon>Coptis</taxon>
    </lineage>
</organism>
<accession>A0A835HHW8</accession>
<dbReference type="PROSITE" id="PS50053">
    <property type="entry name" value="UBIQUITIN_2"/>
    <property type="match status" value="1"/>
</dbReference>
<dbReference type="SUPFAM" id="SSF54236">
    <property type="entry name" value="Ubiquitin-like"/>
    <property type="match status" value="1"/>
</dbReference>
<keyword evidence="1" id="KW-1017">Isopeptide bond</keyword>
<dbReference type="Proteomes" id="UP000631114">
    <property type="component" value="Unassembled WGS sequence"/>
</dbReference>
<keyword evidence="4" id="KW-1185">Reference proteome</keyword>
<sequence length="154" mass="17795">MKLFNDHVDKKKRLVERFEEGHVFKYSVDEEKYAMELVNNRVDEEETTAAEPAENKIMKINMRVMKTIPLEVMEYDTIRKVKAKFSETEGVSMMNLKKLFFGANSLDSDNKLVDYGIKEGSTLNLFLHSGAKIQIEVKLSHYSKTINGYDGHHS</sequence>
<dbReference type="Pfam" id="PF00240">
    <property type="entry name" value="ubiquitin"/>
    <property type="match status" value="1"/>
</dbReference>
<dbReference type="InterPro" id="IPR029071">
    <property type="entry name" value="Ubiquitin-like_domsf"/>
</dbReference>
<evidence type="ECO:0000256" key="1">
    <source>
        <dbReference type="ARBA" id="ARBA00022499"/>
    </source>
</evidence>
<evidence type="ECO:0000313" key="3">
    <source>
        <dbReference type="EMBL" id="KAF9599565.1"/>
    </source>
</evidence>
<dbReference type="SMART" id="SM00213">
    <property type="entry name" value="UBQ"/>
    <property type="match status" value="1"/>
</dbReference>